<organism evidence="8 9">
    <name type="scientific">Ostreococcus lucimarinus (strain CCE9901)</name>
    <dbReference type="NCBI Taxonomy" id="436017"/>
    <lineage>
        <taxon>Eukaryota</taxon>
        <taxon>Viridiplantae</taxon>
        <taxon>Chlorophyta</taxon>
        <taxon>Mamiellophyceae</taxon>
        <taxon>Mamiellales</taxon>
        <taxon>Bathycoccaceae</taxon>
        <taxon>Ostreococcus</taxon>
    </lineage>
</organism>
<dbReference type="KEGG" id="olu:OSTLU_31598"/>
<evidence type="ECO:0000256" key="6">
    <source>
        <dbReference type="SAM" id="MobiDB-lite"/>
    </source>
</evidence>
<accession>A4RX80</accession>
<dbReference type="GO" id="GO:0005694">
    <property type="term" value="C:chromosome"/>
    <property type="evidence" value="ECO:0007669"/>
    <property type="project" value="UniProtKB-SubCell"/>
</dbReference>
<dbReference type="OMA" id="INWMEKG"/>
<name>A4RX80_OSTLU</name>
<dbReference type="InterPro" id="IPR003511">
    <property type="entry name" value="HORMA_dom"/>
</dbReference>
<evidence type="ECO:0000313" key="9">
    <source>
        <dbReference type="Proteomes" id="UP000001568"/>
    </source>
</evidence>
<dbReference type="InterPro" id="IPR036570">
    <property type="entry name" value="HORMA_dom_sf"/>
</dbReference>
<dbReference type="Gramene" id="ABO95999">
    <property type="protein sequence ID" value="ABO95999"/>
    <property type="gene ID" value="OSTLU_31598"/>
</dbReference>
<dbReference type="EMBL" id="CP000585">
    <property type="protein sequence ID" value="ABO95999.1"/>
    <property type="molecule type" value="Genomic_DNA"/>
</dbReference>
<evidence type="ECO:0000313" key="8">
    <source>
        <dbReference type="EMBL" id="ABO95999.1"/>
    </source>
</evidence>
<keyword evidence="4" id="KW-0539">Nucleus</keyword>
<dbReference type="GeneID" id="5001910"/>
<dbReference type="PANTHER" id="PTHR48225">
    <property type="entry name" value="HORMA DOMAIN-CONTAINING PROTEIN 1"/>
    <property type="match status" value="1"/>
</dbReference>
<comment type="subcellular location">
    <subcellularLocation>
        <location evidence="2">Chromosome</location>
    </subcellularLocation>
    <subcellularLocation>
        <location evidence="1">Nucleus</location>
    </subcellularLocation>
</comment>
<evidence type="ECO:0000256" key="1">
    <source>
        <dbReference type="ARBA" id="ARBA00004123"/>
    </source>
</evidence>
<keyword evidence="5" id="KW-0469">Meiosis</keyword>
<dbReference type="PROSITE" id="PS50815">
    <property type="entry name" value="HORMA"/>
    <property type="match status" value="1"/>
</dbReference>
<dbReference type="Proteomes" id="UP000001568">
    <property type="component" value="Chromosome 5"/>
</dbReference>
<feature type="region of interest" description="Disordered" evidence="6">
    <location>
        <begin position="249"/>
        <end position="282"/>
    </location>
</feature>
<dbReference type="STRING" id="436017.A4RX80"/>
<dbReference type="eggNOG" id="KOG4652">
    <property type="taxonomic scope" value="Eukaryota"/>
</dbReference>
<evidence type="ECO:0000256" key="3">
    <source>
        <dbReference type="ARBA" id="ARBA00022454"/>
    </source>
</evidence>
<sequence length="405" mass="44288">MTTTIDASKQLTREKSAAMVTNMLRVALHTVTFCRGIFDAETHFKECKNMNVSMHKLVPASKGAKRILDMLERGVADALERGYLRSVSFALTRAVVKDGVKDATMRETVEEYKFNVRYGSRGEVTLDDARYIGGGDRGDVSVGLSDRTGKTTRMERLSDVDYIKKAAIAMTRCLLSLVKTLENVPDGCAFNIHVSYVNGTPADYEPPFFEAADATRETTWSKNPFSMSVGKVETEYHGLSLRVRSVLDPAQDTDSGQKSNPGSSQTSSLLDESPSTPVGDKTAADDAIVPMSQDVVVNLSQPKAEAAPTFDDGEVEAQVLDWVKTRRSSGIVDAVACSNTFRAYPFKVIDRAFERLLAKGLVEKNGDRGFVLSSAPKTNGKKRSASTKAIAPQATRRCLRSNTRK</sequence>
<dbReference type="InterPro" id="IPR051294">
    <property type="entry name" value="HORMA_MeioticProgression"/>
</dbReference>
<dbReference type="OrthoDB" id="1928087at2759"/>
<keyword evidence="3" id="KW-0158">Chromosome</keyword>
<dbReference type="PANTHER" id="PTHR48225:SF7">
    <property type="entry name" value="MEIOSIS-SPECIFIC PROTEIN HOP1"/>
    <property type="match status" value="1"/>
</dbReference>
<feature type="region of interest" description="Disordered" evidence="6">
    <location>
        <begin position="373"/>
        <end position="405"/>
    </location>
</feature>
<dbReference type="Pfam" id="PF02301">
    <property type="entry name" value="HORMA"/>
    <property type="match status" value="1"/>
</dbReference>
<feature type="domain" description="HORMA" evidence="7">
    <location>
        <begin position="14"/>
        <end position="243"/>
    </location>
</feature>
<dbReference type="GO" id="GO:0051321">
    <property type="term" value="P:meiotic cell cycle"/>
    <property type="evidence" value="ECO:0007669"/>
    <property type="project" value="UniProtKB-KW"/>
</dbReference>
<evidence type="ECO:0000259" key="7">
    <source>
        <dbReference type="PROSITE" id="PS50815"/>
    </source>
</evidence>
<dbReference type="Gene3D" id="3.30.900.10">
    <property type="entry name" value="HORMA domain"/>
    <property type="match status" value="1"/>
</dbReference>
<dbReference type="HOGENOM" id="CLU_680412_0_0_1"/>
<dbReference type="SUPFAM" id="SSF56019">
    <property type="entry name" value="The spindle assembly checkpoint protein mad2"/>
    <property type="match status" value="1"/>
</dbReference>
<dbReference type="RefSeq" id="XP_001417706.1">
    <property type="nucleotide sequence ID" value="XM_001417669.1"/>
</dbReference>
<proteinExistence type="predicted"/>
<keyword evidence="9" id="KW-1185">Reference proteome</keyword>
<feature type="compositionally biased region" description="Polar residues" evidence="6">
    <location>
        <begin position="252"/>
        <end position="276"/>
    </location>
</feature>
<protein>
    <recommendedName>
        <fullName evidence="7">HORMA domain-containing protein</fullName>
    </recommendedName>
</protein>
<gene>
    <name evidence="8" type="ORF">OSTLU_31598</name>
</gene>
<reference evidence="8 9" key="1">
    <citation type="journal article" date="2007" name="Proc. Natl. Acad. Sci. U.S.A.">
        <title>The tiny eukaryote Ostreococcus provides genomic insights into the paradox of plankton speciation.</title>
        <authorList>
            <person name="Palenik B."/>
            <person name="Grimwood J."/>
            <person name="Aerts A."/>
            <person name="Rouze P."/>
            <person name="Salamov A."/>
            <person name="Putnam N."/>
            <person name="Dupont C."/>
            <person name="Jorgensen R."/>
            <person name="Derelle E."/>
            <person name="Rombauts S."/>
            <person name="Zhou K."/>
            <person name="Otillar R."/>
            <person name="Merchant S.S."/>
            <person name="Podell S."/>
            <person name="Gaasterland T."/>
            <person name="Napoli C."/>
            <person name="Gendler K."/>
            <person name="Manuell A."/>
            <person name="Tai V."/>
            <person name="Vallon O."/>
            <person name="Piganeau G."/>
            <person name="Jancek S."/>
            <person name="Heijde M."/>
            <person name="Jabbari K."/>
            <person name="Bowler C."/>
            <person name="Lohr M."/>
            <person name="Robbens S."/>
            <person name="Werner G."/>
            <person name="Dubchak I."/>
            <person name="Pazour G.J."/>
            <person name="Ren Q."/>
            <person name="Paulsen I."/>
            <person name="Delwiche C."/>
            <person name="Schmutz J."/>
            <person name="Rokhsar D."/>
            <person name="Van de Peer Y."/>
            <person name="Moreau H."/>
            <person name="Grigoriev I.V."/>
        </authorList>
    </citation>
    <scope>NUCLEOTIDE SEQUENCE [LARGE SCALE GENOMIC DNA]</scope>
    <source>
        <strain evidence="8 9">CCE9901</strain>
    </source>
</reference>
<evidence type="ECO:0000256" key="4">
    <source>
        <dbReference type="ARBA" id="ARBA00023242"/>
    </source>
</evidence>
<dbReference type="AlphaFoldDB" id="A4RX80"/>
<evidence type="ECO:0000256" key="2">
    <source>
        <dbReference type="ARBA" id="ARBA00004286"/>
    </source>
</evidence>
<dbReference type="GO" id="GO:0005634">
    <property type="term" value="C:nucleus"/>
    <property type="evidence" value="ECO:0007669"/>
    <property type="project" value="UniProtKB-SubCell"/>
</dbReference>
<evidence type="ECO:0000256" key="5">
    <source>
        <dbReference type="ARBA" id="ARBA00023254"/>
    </source>
</evidence>